<evidence type="ECO:0000313" key="3">
    <source>
        <dbReference type="Proteomes" id="UP000198518"/>
    </source>
</evidence>
<proteinExistence type="predicted"/>
<keyword evidence="3" id="KW-1185">Reference proteome</keyword>
<feature type="transmembrane region" description="Helical" evidence="1">
    <location>
        <begin position="20"/>
        <end position="38"/>
    </location>
</feature>
<keyword evidence="1" id="KW-0812">Transmembrane</keyword>
<name>A0A1I0QQG3_9EURY</name>
<gene>
    <name evidence="2" type="ORF">SAMN04487945_2827</name>
</gene>
<protein>
    <submittedName>
        <fullName evidence="2">Uncharacterized protein</fullName>
    </submittedName>
</protein>
<reference evidence="2 3" key="1">
    <citation type="submission" date="2016-10" db="EMBL/GenBank/DDBJ databases">
        <authorList>
            <person name="de Groot N.N."/>
        </authorList>
    </citation>
    <scope>NUCLEOTIDE SEQUENCE [LARGE SCALE GENOMIC DNA]</scope>
    <source>
        <strain evidence="2 3">CGMCC 1.5337</strain>
    </source>
</reference>
<organism evidence="2 3">
    <name type="scientific">Halobacterium jilantaiense</name>
    <dbReference type="NCBI Taxonomy" id="355548"/>
    <lineage>
        <taxon>Archaea</taxon>
        <taxon>Methanobacteriati</taxon>
        <taxon>Methanobacteriota</taxon>
        <taxon>Stenosarchaea group</taxon>
        <taxon>Halobacteria</taxon>
        <taxon>Halobacteriales</taxon>
        <taxon>Halobacteriaceae</taxon>
        <taxon>Halobacterium</taxon>
    </lineage>
</organism>
<dbReference type="AlphaFoldDB" id="A0A1I0QQG3"/>
<evidence type="ECO:0000256" key="1">
    <source>
        <dbReference type="SAM" id="Phobius"/>
    </source>
</evidence>
<sequence length="71" mass="7443">MTNHMGEYEKEDATPVLAGLSYGTLLLAGTVVLVLGLLERNPARAATGLMMFLPGAGATAYLVKNGEPVHE</sequence>
<keyword evidence="1" id="KW-1133">Transmembrane helix</keyword>
<accession>A0A1I0QQG3</accession>
<dbReference type="STRING" id="355548.SAMN04487945_2827"/>
<dbReference type="Proteomes" id="UP000198518">
    <property type="component" value="Unassembled WGS sequence"/>
</dbReference>
<dbReference type="EMBL" id="FOJA01000001">
    <property type="protein sequence ID" value="SEW29424.1"/>
    <property type="molecule type" value="Genomic_DNA"/>
</dbReference>
<keyword evidence="1" id="KW-0472">Membrane</keyword>
<evidence type="ECO:0000313" key="2">
    <source>
        <dbReference type="EMBL" id="SEW29424.1"/>
    </source>
</evidence>